<keyword evidence="2" id="KW-1185">Reference proteome</keyword>
<dbReference type="Proteomes" id="UP000221101">
    <property type="component" value="Unassembled WGS sequence"/>
</dbReference>
<dbReference type="RefSeq" id="WP_099143141.1">
    <property type="nucleotide sequence ID" value="NZ_CAWNOR010000065.1"/>
</dbReference>
<comment type="caution">
    <text evidence="1">The sequence shown here is derived from an EMBL/GenBank/DDBJ whole genome shotgun (WGS) entry which is preliminary data.</text>
</comment>
<sequence length="369" mass="42292">MIKIDRVSTRFFASANYLSGATEVVTIIELDKGVPTYKDISQWIERNSILHTVPYVDDAGYLKMREEKYSGIISSDCLRISYVSQLTLSNILEIELSEPVKHGLWRITLYHCGTKYFFAWRRNHLISDAFTTNLMLGDLFSRFTPISNGWSTWSNRIDDDPYITSSCSHRLIFSSRITEKLNNLCKNLRVSLSSIIAVLLRYHLTNDSRKGKSIWVAYSRRKVLNNWCPGCLIGVVEVPVSELCNNIENIQKCEQYILLNTQDSKIQLESYDKAKEGVKKTCYSSLGPCVTNNGRYSSLESYEVIRDIVTCVDRRQGNYSIVAHLDRFRGRIAMTLSSAAKVFSESELQILAEEIINYFDQDKIIFPIS</sequence>
<evidence type="ECO:0000313" key="1">
    <source>
        <dbReference type="EMBL" id="PHM69743.1"/>
    </source>
</evidence>
<gene>
    <name evidence="1" type="ORF">Xkoz_03365</name>
</gene>
<reference evidence="1 2" key="1">
    <citation type="journal article" date="2017" name="Nat. Microbiol.">
        <title>Natural product diversity associated with the nematode symbionts Photorhabdus and Xenorhabdus.</title>
        <authorList>
            <person name="Tobias N.J."/>
            <person name="Wolff H."/>
            <person name="Djahanschiri B."/>
            <person name="Grundmann F."/>
            <person name="Kronenwerth M."/>
            <person name="Shi Y.M."/>
            <person name="Simonyi S."/>
            <person name="Grun P."/>
            <person name="Shapiro-Ilan D."/>
            <person name="Pidot S.J."/>
            <person name="Stinear T.P."/>
            <person name="Ebersberger I."/>
            <person name="Bode H.B."/>
        </authorList>
    </citation>
    <scope>NUCLEOTIDE SEQUENCE [LARGE SCALE GENOMIC DNA]</scope>
    <source>
        <strain evidence="1 2">DSM 17907</strain>
    </source>
</reference>
<proteinExistence type="predicted"/>
<name>A0A2D0L220_9GAMM</name>
<dbReference type="EMBL" id="NJCX01000030">
    <property type="protein sequence ID" value="PHM69743.1"/>
    <property type="molecule type" value="Genomic_DNA"/>
</dbReference>
<accession>A0A2D0L220</accession>
<organism evidence="1 2">
    <name type="scientific">Xenorhabdus kozodoii</name>
    <dbReference type="NCBI Taxonomy" id="351676"/>
    <lineage>
        <taxon>Bacteria</taxon>
        <taxon>Pseudomonadati</taxon>
        <taxon>Pseudomonadota</taxon>
        <taxon>Gammaproteobacteria</taxon>
        <taxon>Enterobacterales</taxon>
        <taxon>Morganellaceae</taxon>
        <taxon>Xenorhabdus</taxon>
    </lineage>
</organism>
<protein>
    <submittedName>
        <fullName evidence="1">Uncharacterized protein</fullName>
    </submittedName>
</protein>
<dbReference type="AlphaFoldDB" id="A0A2D0L220"/>
<evidence type="ECO:0000313" key="2">
    <source>
        <dbReference type="Proteomes" id="UP000221101"/>
    </source>
</evidence>